<feature type="compositionally biased region" description="Basic and acidic residues" evidence="5">
    <location>
        <begin position="480"/>
        <end position="489"/>
    </location>
</feature>
<dbReference type="Pfam" id="PF01231">
    <property type="entry name" value="IDO"/>
    <property type="match status" value="1"/>
</dbReference>
<reference evidence="6" key="1">
    <citation type="submission" date="2020-11" db="EMBL/GenBank/DDBJ databases">
        <authorList>
            <consortium name="DOE Joint Genome Institute"/>
            <person name="Ahrendt S."/>
            <person name="Riley R."/>
            <person name="Andreopoulos W."/>
            <person name="Labutti K."/>
            <person name="Pangilinan J."/>
            <person name="Ruiz-Duenas F.J."/>
            <person name="Barrasa J.M."/>
            <person name="Sanchez-Garcia M."/>
            <person name="Camarero S."/>
            <person name="Miyauchi S."/>
            <person name="Serrano A."/>
            <person name="Linde D."/>
            <person name="Babiker R."/>
            <person name="Drula E."/>
            <person name="Ayuso-Fernandez I."/>
            <person name="Pacheco R."/>
            <person name="Padilla G."/>
            <person name="Ferreira P."/>
            <person name="Barriuso J."/>
            <person name="Kellner H."/>
            <person name="Castanera R."/>
            <person name="Alfaro M."/>
            <person name="Ramirez L."/>
            <person name="Pisabarro A.G."/>
            <person name="Kuo A."/>
            <person name="Tritt A."/>
            <person name="Lipzen A."/>
            <person name="He G."/>
            <person name="Yan M."/>
            <person name="Ng V."/>
            <person name="Cullen D."/>
            <person name="Martin F."/>
            <person name="Rosso M.-N."/>
            <person name="Henrissat B."/>
            <person name="Hibbett D."/>
            <person name="Martinez A.T."/>
            <person name="Grigoriev I.V."/>
        </authorList>
    </citation>
    <scope>NUCLEOTIDE SEQUENCE</scope>
    <source>
        <strain evidence="6">AH 40177</strain>
    </source>
</reference>
<keyword evidence="2 4" id="KW-0479">Metal-binding</keyword>
<dbReference type="InterPro" id="IPR000898">
    <property type="entry name" value="Indolamine_dOase"/>
</dbReference>
<proteinExistence type="inferred from homology"/>
<feature type="region of interest" description="Disordered" evidence="5">
    <location>
        <begin position="480"/>
        <end position="499"/>
    </location>
</feature>
<feature type="region of interest" description="Disordered" evidence="5">
    <location>
        <begin position="355"/>
        <end position="381"/>
    </location>
</feature>
<feature type="binding site" description="proximal binding residue" evidence="4">
    <location>
        <position position="440"/>
    </location>
    <ligand>
        <name>heme b</name>
        <dbReference type="ChEBI" id="CHEBI:60344"/>
    </ligand>
    <ligandPart>
        <name>Fe</name>
        <dbReference type="ChEBI" id="CHEBI:18248"/>
    </ligandPart>
</feature>
<keyword evidence="3 4" id="KW-0408">Iron</keyword>
<dbReference type="OrthoDB" id="540174at2759"/>
<sequence length="522" mass="57643">MEYLDPSHFLSLPRPSAGDFHVPVVDTTTLAAHDFDVDPRTGFMPPQPPVERLFALEGENYERWEDLLAQACAADLQIADKLGGLSLDEERRSEQWRAQVRLLPILPITPLLKSEVLLRRAHCVLASIMHFYIHSLPTSALEIRIPPPITLPLLQISRELQLPPVVTYSDDVLYNWGFLDPTTSSSSPFGTIDPQNLRVLTTFTSTPSESHFYLTSARIELIGVRALALMQSTLDELFVGDAIAVRRITKFLNQLGTSGSANSRGIIGEMEIELNNMSVGCDPQVFYEQIRPWFRGIDVNNLKEGERRWIFEGIEMDERLEEPTELSGPSAGQSSIIHALDVFLGVEQFSHARTLTGRGSDTASSEAEDARPDDTSSQPSSFLSRMQLYMPDTTHHPLPLLHPSLSSLSPFSAIATDDALALLSAYNAAVLALKKFRDAHIVIVARYIIAPASRARRAQEDHESRMEAGEVQQTRTAAEAKARVEKEAEPEAPLKGSGGTELAQFLKAVRDGTKDAVIGSSL</sequence>
<dbReference type="PANTHER" id="PTHR28657">
    <property type="entry name" value="INDOLEAMINE 2,3-DIOXYGENASE"/>
    <property type="match status" value="1"/>
</dbReference>
<feature type="compositionally biased region" description="Polar residues" evidence="5">
    <location>
        <begin position="355"/>
        <end position="365"/>
    </location>
</feature>
<evidence type="ECO:0000256" key="3">
    <source>
        <dbReference type="ARBA" id="ARBA00023004"/>
    </source>
</evidence>
<dbReference type="PANTHER" id="PTHR28657:SF5">
    <property type="entry name" value="INDOLEAMINE 2,3-DIOXYGENASE"/>
    <property type="match status" value="1"/>
</dbReference>
<dbReference type="Gene3D" id="1.20.58.480">
    <property type="match status" value="1"/>
</dbReference>
<dbReference type="SUPFAM" id="SSF140959">
    <property type="entry name" value="Indolic compounds 2,3-dioxygenase-like"/>
    <property type="match status" value="1"/>
</dbReference>
<dbReference type="GO" id="GO:0019441">
    <property type="term" value="P:L-tryptophan catabolic process to kynurenine"/>
    <property type="evidence" value="ECO:0007669"/>
    <property type="project" value="InterPro"/>
</dbReference>
<evidence type="ECO:0000256" key="4">
    <source>
        <dbReference type="PIRSR" id="PIRSR600898-1"/>
    </source>
</evidence>
<keyword evidence="7" id="KW-1185">Reference proteome</keyword>
<dbReference type="EMBL" id="JADNRY010000573">
    <property type="protein sequence ID" value="KAF9039405.1"/>
    <property type="molecule type" value="Genomic_DNA"/>
</dbReference>
<protein>
    <submittedName>
        <fullName evidence="6">Indoleamine 2,3-dioxygenase</fullName>
    </submittedName>
</protein>
<dbReference type="GO" id="GO:0020037">
    <property type="term" value="F:heme binding"/>
    <property type="evidence" value="ECO:0007669"/>
    <property type="project" value="InterPro"/>
</dbReference>
<gene>
    <name evidence="6" type="ORF">BDP27DRAFT_1347639</name>
</gene>
<dbReference type="Proteomes" id="UP000772434">
    <property type="component" value="Unassembled WGS sequence"/>
</dbReference>
<dbReference type="GO" id="GO:0046872">
    <property type="term" value="F:metal ion binding"/>
    <property type="evidence" value="ECO:0007669"/>
    <property type="project" value="UniProtKB-KW"/>
</dbReference>
<dbReference type="GO" id="GO:0033754">
    <property type="term" value="F:indoleamine 2,3-dioxygenase activity"/>
    <property type="evidence" value="ECO:0007669"/>
    <property type="project" value="TreeGrafter"/>
</dbReference>
<dbReference type="GO" id="GO:0034354">
    <property type="term" value="P:'de novo' NAD+ biosynthetic process from L-tryptophan"/>
    <property type="evidence" value="ECO:0007669"/>
    <property type="project" value="TreeGrafter"/>
</dbReference>
<keyword evidence="4" id="KW-0349">Heme</keyword>
<dbReference type="InterPro" id="IPR037217">
    <property type="entry name" value="Trp/Indoleamine_2_3_dOase-like"/>
</dbReference>
<evidence type="ECO:0000313" key="7">
    <source>
        <dbReference type="Proteomes" id="UP000772434"/>
    </source>
</evidence>
<evidence type="ECO:0000256" key="2">
    <source>
        <dbReference type="ARBA" id="ARBA00022723"/>
    </source>
</evidence>
<organism evidence="6 7">
    <name type="scientific">Rhodocollybia butyracea</name>
    <dbReference type="NCBI Taxonomy" id="206335"/>
    <lineage>
        <taxon>Eukaryota</taxon>
        <taxon>Fungi</taxon>
        <taxon>Dikarya</taxon>
        <taxon>Basidiomycota</taxon>
        <taxon>Agaricomycotina</taxon>
        <taxon>Agaricomycetes</taxon>
        <taxon>Agaricomycetidae</taxon>
        <taxon>Agaricales</taxon>
        <taxon>Marasmiineae</taxon>
        <taxon>Omphalotaceae</taxon>
        <taxon>Rhodocollybia</taxon>
    </lineage>
</organism>
<comment type="caution">
    <text evidence="6">The sequence shown here is derived from an EMBL/GenBank/DDBJ whole genome shotgun (WGS) entry which is preliminary data.</text>
</comment>
<name>A0A9P5P5W2_9AGAR</name>
<evidence type="ECO:0000256" key="1">
    <source>
        <dbReference type="ARBA" id="ARBA00007119"/>
    </source>
</evidence>
<accession>A0A9P5P5W2</accession>
<evidence type="ECO:0000313" key="6">
    <source>
        <dbReference type="EMBL" id="KAF9039405.1"/>
    </source>
</evidence>
<evidence type="ECO:0000256" key="5">
    <source>
        <dbReference type="SAM" id="MobiDB-lite"/>
    </source>
</evidence>
<dbReference type="GO" id="GO:0005737">
    <property type="term" value="C:cytoplasm"/>
    <property type="evidence" value="ECO:0007669"/>
    <property type="project" value="TreeGrafter"/>
</dbReference>
<comment type="similarity">
    <text evidence="1">Belongs to the indoleamine 2,3-dioxygenase family.</text>
</comment>
<dbReference type="AlphaFoldDB" id="A0A9P5P5W2"/>